<protein>
    <submittedName>
        <fullName evidence="1">Uncharacterized protein</fullName>
    </submittedName>
</protein>
<name>A0A6J5PA35_9CAUD</name>
<organism evidence="1">
    <name type="scientific">uncultured Caudovirales phage</name>
    <dbReference type="NCBI Taxonomy" id="2100421"/>
    <lineage>
        <taxon>Viruses</taxon>
        <taxon>Duplodnaviria</taxon>
        <taxon>Heunggongvirae</taxon>
        <taxon>Uroviricota</taxon>
        <taxon>Caudoviricetes</taxon>
        <taxon>Peduoviridae</taxon>
        <taxon>Maltschvirus</taxon>
        <taxon>Maltschvirus maltsch</taxon>
    </lineage>
</organism>
<accession>A0A6J5PA35</accession>
<gene>
    <name evidence="1" type="ORF">UFOVP842_56</name>
</gene>
<sequence length="340" mass="35477">GYDETTLARLAYVQSLEVERTAYRTNLAAQITAANATRMGAIAAENLASGLGEISPEWQKVIDGYTKSRDAAQQTANAIRNTVDATRTLFENLAGYMKSLLVGGLSPLTKSQQVAEARSQFEDAARKAAFGDLAAGGKVTGLATQFLTLVKETSQASAQAAQDAAQAALPKYFRTAMSAVEGTQTAEYKQAFEDVSAMIDAATLGVGGQLDIQVQQLRQAELQTGILGRMLAQSNAAARGLPFFASGGEHSGGIALVGERGPELINTGRARIFSAADSAAAFAGNGTATVEELRRVIARLETLVSVTASGAQETVKAVARVSNDVANLTREVRLSGEAAA</sequence>
<reference evidence="1" key="1">
    <citation type="submission" date="2020-04" db="EMBL/GenBank/DDBJ databases">
        <authorList>
            <person name="Chiriac C."/>
            <person name="Salcher M."/>
            <person name="Ghai R."/>
            <person name="Kavagutti S V."/>
        </authorList>
    </citation>
    <scope>NUCLEOTIDE SEQUENCE</scope>
</reference>
<proteinExistence type="predicted"/>
<feature type="non-terminal residue" evidence="1">
    <location>
        <position position="1"/>
    </location>
</feature>
<evidence type="ECO:0000313" key="1">
    <source>
        <dbReference type="EMBL" id="CAB4166816.1"/>
    </source>
</evidence>
<dbReference type="EMBL" id="LR796793">
    <property type="protein sequence ID" value="CAB4166816.1"/>
    <property type="molecule type" value="Genomic_DNA"/>
</dbReference>